<dbReference type="PROSITE" id="PS51257">
    <property type="entry name" value="PROKAR_LIPOPROTEIN"/>
    <property type="match status" value="1"/>
</dbReference>
<name>A0ABY4FXL9_9MICO</name>
<proteinExistence type="predicted"/>
<sequence length="307" mass="31206">MLRRLIPATAVATLLLAGLTGCGAQQSQASDCTAQLSPGALSNNVTVLGEFGTVPEVSVPDQMEISETQRTIVAEAEDRSRVADENSLVSVNMAFFDAETGDELYASPVFSGQGTSPEFLMVSEEMSNPLSEGVRCAAAGDRVVLALSPDDGAEISSQLGGTAGAAVVAVVDVVATSPLAASGPVQGLPSGYPAVVTNEEGRPGVVLPPRAAPEGISSATRILGDGAEVTAENNVVGQVLSVGWGGEQRTNTWESGLVALGTEDQMAQSGYTFRGELTGKTVGSQVVVIDNSTGDPQVVVVDILGAS</sequence>
<keyword evidence="1" id="KW-0732">Signal</keyword>
<dbReference type="RefSeq" id="WP_244687113.1">
    <property type="nucleotide sequence ID" value="NZ_CP095043.1"/>
</dbReference>
<feature type="chain" id="PRO_5046957928" evidence="1">
    <location>
        <begin position="30"/>
        <end position="307"/>
    </location>
</feature>
<gene>
    <name evidence="2" type="ORF">MUN76_03285</name>
</gene>
<evidence type="ECO:0000313" key="3">
    <source>
        <dbReference type="Proteomes" id="UP000831775"/>
    </source>
</evidence>
<organism evidence="2 3">
    <name type="scientific">Leucobacter rhizosphaerae</name>
    <dbReference type="NCBI Taxonomy" id="2932245"/>
    <lineage>
        <taxon>Bacteria</taxon>
        <taxon>Bacillati</taxon>
        <taxon>Actinomycetota</taxon>
        <taxon>Actinomycetes</taxon>
        <taxon>Micrococcales</taxon>
        <taxon>Microbacteriaceae</taxon>
        <taxon>Leucobacter</taxon>
    </lineage>
</organism>
<accession>A0ABY4FXL9</accession>
<dbReference type="GO" id="GO:0016853">
    <property type="term" value="F:isomerase activity"/>
    <property type="evidence" value="ECO:0007669"/>
    <property type="project" value="UniProtKB-KW"/>
</dbReference>
<evidence type="ECO:0000313" key="2">
    <source>
        <dbReference type="EMBL" id="UOQ61013.1"/>
    </source>
</evidence>
<feature type="signal peptide" evidence="1">
    <location>
        <begin position="1"/>
        <end position="29"/>
    </location>
</feature>
<evidence type="ECO:0000256" key="1">
    <source>
        <dbReference type="SAM" id="SignalP"/>
    </source>
</evidence>
<dbReference type="EMBL" id="CP095043">
    <property type="protein sequence ID" value="UOQ61013.1"/>
    <property type="molecule type" value="Genomic_DNA"/>
</dbReference>
<reference evidence="2 3" key="1">
    <citation type="submission" date="2022-04" db="EMBL/GenBank/DDBJ databases">
        <title>Leucobacter sp. isolated from rhizosphere of onion.</title>
        <authorList>
            <person name="Won M."/>
            <person name="Lee C.-M."/>
            <person name="Woen H.-Y."/>
            <person name="Kwon S.-W."/>
        </authorList>
    </citation>
    <scope>NUCLEOTIDE SEQUENCE [LARGE SCALE GENOMIC DNA]</scope>
    <source>
        <strain evidence="2 3">H25R-14</strain>
    </source>
</reference>
<keyword evidence="3" id="KW-1185">Reference proteome</keyword>
<protein>
    <submittedName>
        <fullName evidence="2">Peptidylprolyl isomerase</fullName>
    </submittedName>
</protein>
<dbReference type="Proteomes" id="UP000831775">
    <property type="component" value="Chromosome"/>
</dbReference>
<keyword evidence="2" id="KW-0413">Isomerase</keyword>